<evidence type="ECO:0000313" key="3">
    <source>
        <dbReference type="Proteomes" id="UP000008721"/>
    </source>
</evidence>
<reference evidence="2 3" key="1">
    <citation type="journal article" date="2012" name="Stand. Genomic Sci.">
        <title>Complete genome sequence of the sulfur compounds oxidizing chemolithoautotroph Sulfuricurvum kujiense type strain (YK-1(T)).</title>
        <authorList>
            <person name="Han C."/>
            <person name="Kotsyurbenko O."/>
            <person name="Chertkov O."/>
            <person name="Held B."/>
            <person name="Lapidus A."/>
            <person name="Nolan M."/>
            <person name="Lucas S."/>
            <person name="Hammon N."/>
            <person name="Deshpande S."/>
            <person name="Cheng J.F."/>
            <person name="Tapia R."/>
            <person name="Goodwin L.A."/>
            <person name="Pitluck S."/>
            <person name="Liolios K."/>
            <person name="Pagani I."/>
            <person name="Ivanova N."/>
            <person name="Mavromatis K."/>
            <person name="Mikhailova N."/>
            <person name="Pati A."/>
            <person name="Chen A."/>
            <person name="Palaniappan K."/>
            <person name="Land M."/>
            <person name="Hauser L."/>
            <person name="Chang Y.J."/>
            <person name="Jeffries C.D."/>
            <person name="Brambilla E.M."/>
            <person name="Rohde M."/>
            <person name="Spring S."/>
            <person name="Sikorski J."/>
            <person name="Goker M."/>
            <person name="Woyke T."/>
            <person name="Bristow J."/>
            <person name="Eisen J.A."/>
            <person name="Markowitz V."/>
            <person name="Hugenholtz P."/>
            <person name="Kyrpides N.C."/>
            <person name="Klenk H.P."/>
            <person name="Detter J.C."/>
        </authorList>
    </citation>
    <scope>NUCLEOTIDE SEQUENCE [LARGE SCALE GENOMIC DNA]</scope>
    <source>
        <strain evidence="3">ATCC BAA-921 / DSM 16994 / JCM 11577 / YK-1</strain>
    </source>
</reference>
<sequence length="158" mass="17557">MHPEMLVTSTGEVLLLSVLLLIGAGFILYGRGAEFVFVGMVVIAGVFTIAYSNHTHYLGERFLMEQFHEGRALSCGLWRGESARVDRFSGWRYEEGTGFVKGDVIINDPGVCRVIEKPFPEPSSVPYWMVLVTVMGVLMILRAVTLGVEEEKDDARAE</sequence>
<dbReference type="Proteomes" id="UP000008721">
    <property type="component" value="Plasmid pSULKU02"/>
</dbReference>
<feature type="transmembrane region" description="Helical" evidence="1">
    <location>
        <begin position="6"/>
        <end position="28"/>
    </location>
</feature>
<protein>
    <submittedName>
        <fullName evidence="2">Uncharacterized protein</fullName>
    </submittedName>
</protein>
<dbReference type="EMBL" id="CP002357">
    <property type="protein sequence ID" value="ADR35343.1"/>
    <property type="molecule type" value="Genomic_DNA"/>
</dbReference>
<accession>E4U3S7</accession>
<geneLocation type="plasmid" evidence="2 3">
    <name>pSULKU02</name>
</geneLocation>
<dbReference type="AlphaFoldDB" id="E4U3S7"/>
<keyword evidence="1" id="KW-0472">Membrane</keyword>
<feature type="transmembrane region" description="Helical" evidence="1">
    <location>
        <begin position="35"/>
        <end position="54"/>
    </location>
</feature>
<dbReference type="OrthoDB" id="5335410at2"/>
<keyword evidence="1" id="KW-0812">Transmembrane</keyword>
<keyword evidence="3" id="KW-1185">Reference proteome</keyword>
<keyword evidence="1" id="KW-1133">Transmembrane helix</keyword>
<dbReference type="RefSeq" id="WP_013449955.1">
    <property type="nucleotide sequence ID" value="NC_014755.1"/>
</dbReference>
<organism evidence="2 3">
    <name type="scientific">Sulfuricurvum kujiense (strain ATCC BAA-921 / DSM 16994 / JCM 11577 / YK-1)</name>
    <dbReference type="NCBI Taxonomy" id="709032"/>
    <lineage>
        <taxon>Bacteria</taxon>
        <taxon>Pseudomonadati</taxon>
        <taxon>Campylobacterota</taxon>
        <taxon>Epsilonproteobacteria</taxon>
        <taxon>Campylobacterales</taxon>
        <taxon>Sulfurimonadaceae</taxon>
        <taxon>Sulfuricurvum</taxon>
    </lineage>
</organism>
<dbReference type="HOGENOM" id="CLU_1668497_0_0_7"/>
<feature type="transmembrane region" description="Helical" evidence="1">
    <location>
        <begin position="127"/>
        <end position="148"/>
    </location>
</feature>
<proteinExistence type="predicted"/>
<dbReference type="KEGG" id="sku:Sulku_2693"/>
<name>E4U3S7_SULKY</name>
<gene>
    <name evidence="2" type="ordered locus">Sulku_2693</name>
</gene>
<keyword evidence="2" id="KW-0614">Plasmid</keyword>
<evidence type="ECO:0000256" key="1">
    <source>
        <dbReference type="SAM" id="Phobius"/>
    </source>
</evidence>
<evidence type="ECO:0000313" key="2">
    <source>
        <dbReference type="EMBL" id="ADR35343.1"/>
    </source>
</evidence>